<accession>A0AAN9ZIY8</accession>
<evidence type="ECO:0000256" key="5">
    <source>
        <dbReference type="ARBA" id="ARBA00023157"/>
    </source>
</evidence>
<dbReference type="Gene3D" id="3.90.215.10">
    <property type="entry name" value="Gamma Fibrinogen, chain A, domain 1"/>
    <property type="match status" value="1"/>
</dbReference>
<keyword evidence="6" id="KW-0325">Glycoprotein</keyword>
<evidence type="ECO:0000259" key="10">
    <source>
        <dbReference type="PROSITE" id="PS51406"/>
    </source>
</evidence>
<dbReference type="GO" id="GO:0005576">
    <property type="term" value="C:extracellular region"/>
    <property type="evidence" value="ECO:0007669"/>
    <property type="project" value="UniProtKB-SubCell"/>
</dbReference>
<comment type="function">
    <text evidence="7">Lectin involved in innate immunity. Agglutinates all types of human erythrocytes, Gram-positive and Gram-negative bacteria. Has a stronger agglutinating activity towards Gram-negative bacteria than towards Gram-positive bacteria. Specifically recognizes acetyl group-containing substances on agglutinated cells. The hemagglutinating activity was inhibited by EDTA, acetyl group-containing mono- and disaccharides, N-acetyl derivatives of amino acids, other acetyl group-containing substances, propionamide and benzamide. Enhances the antimicrobial activity of big defensin against Gram-positive bacteria but not against Gram-negative bacteria.</text>
</comment>
<dbReference type="EMBL" id="JAZDUA010000008">
    <property type="protein sequence ID" value="KAK7873884.1"/>
    <property type="molecule type" value="Genomic_DNA"/>
</dbReference>
<keyword evidence="5" id="KW-1015">Disulfide bond</keyword>
<dbReference type="InterPro" id="IPR020837">
    <property type="entry name" value="Fibrinogen_CS"/>
</dbReference>
<dbReference type="InterPro" id="IPR037579">
    <property type="entry name" value="FIB_ANG-like"/>
</dbReference>
<comment type="subcellular location">
    <subcellularLocation>
        <location evidence="1">Secreted</location>
    </subcellularLocation>
</comment>
<dbReference type="PANTHER" id="PTHR47221:SF6">
    <property type="entry name" value="FIBRINOGEN ALPHA CHAIN"/>
    <property type="match status" value="1"/>
</dbReference>
<proteinExistence type="predicted"/>
<evidence type="ECO:0000256" key="3">
    <source>
        <dbReference type="ARBA" id="ARBA00022729"/>
    </source>
</evidence>
<dbReference type="InterPro" id="IPR014716">
    <property type="entry name" value="Fibrinogen_a/b/g_C_1"/>
</dbReference>
<feature type="signal peptide" evidence="9">
    <location>
        <begin position="1"/>
        <end position="22"/>
    </location>
</feature>
<dbReference type="NCBIfam" id="NF040941">
    <property type="entry name" value="GGGWT_bact"/>
    <property type="match status" value="1"/>
</dbReference>
<protein>
    <recommendedName>
        <fullName evidence="10">Fibrinogen C-terminal domain-containing protein</fullName>
    </recommendedName>
</protein>
<evidence type="ECO:0000256" key="9">
    <source>
        <dbReference type="SAM" id="SignalP"/>
    </source>
</evidence>
<evidence type="ECO:0000256" key="8">
    <source>
        <dbReference type="SAM" id="MobiDB-lite"/>
    </source>
</evidence>
<name>A0AAN9ZIY8_9ORTH</name>
<dbReference type="SMART" id="SM00186">
    <property type="entry name" value="FBG"/>
    <property type="match status" value="1"/>
</dbReference>
<gene>
    <name evidence="11" type="ORF">R5R35_005745</name>
</gene>
<keyword evidence="3 9" id="KW-0732">Signal</keyword>
<feature type="domain" description="Fibrinogen C-terminal" evidence="10">
    <location>
        <begin position="258"/>
        <end position="480"/>
    </location>
</feature>
<dbReference type="Proteomes" id="UP001378592">
    <property type="component" value="Unassembled WGS sequence"/>
</dbReference>
<feature type="chain" id="PRO_5042833700" description="Fibrinogen C-terminal domain-containing protein" evidence="9">
    <location>
        <begin position="23"/>
        <end position="536"/>
    </location>
</feature>
<dbReference type="InterPro" id="IPR002181">
    <property type="entry name" value="Fibrinogen_a/b/g_C_dom"/>
</dbReference>
<feature type="compositionally biased region" description="Basic and acidic residues" evidence="8">
    <location>
        <begin position="490"/>
        <end position="502"/>
    </location>
</feature>
<dbReference type="Pfam" id="PF00147">
    <property type="entry name" value="Fibrinogen_C"/>
    <property type="match status" value="1"/>
</dbReference>
<comment type="caution">
    <text evidence="11">The sequence shown here is derived from an EMBL/GenBank/DDBJ whole genome shotgun (WGS) entry which is preliminary data.</text>
</comment>
<sequence length="536" mass="61365">MDMCPNKYILFLSCFIIWTVNGSEENVTIRQPTDHRIRPARRGHQRGIPNNKQNASEENSTPTESASDELLGQAIGLLQRLNDRLTALQALDEQQIRRLETLEYRFTKLEVQQQEKVESLRTELREVARRVQQQDWQTNKIDTLLESVKLDIAGLTQGQEHLRGLLSVPETRYPTLVENDIKNKLQTLIAINVGIKGITTALFDTLTHIGVNITHLNNMTRLMVESNNKLVTKQHLKNLFLDFHKSPPMNSLTNHLSNSKEQLPWDCSKVKENGFIQSGVYRIQPPKATQPFYVYCDMETKGGGWTVIQNRYEGTIDFNRGWEDYKFGFGNLGGEFWIGLEKIYLLTNYKVNELNIELTDFAFTKTYAHYKAFAIGDEIEGYPMRILGGYDGDAGDSLIYHAGMKFSTYDMDNDGWNDGNCAESHTGAWWYNGCDTSNLNGRYLGGELVGDYEYQGIYWYDWRGPMYSLMKTRMAIRPTTEAHAPLNNIKGDKKPSGQDKQRNKTTPSPPHESREETTISNQPSHIISDDSDNLEY</sequence>
<dbReference type="PANTHER" id="PTHR47221">
    <property type="entry name" value="FIBRINOGEN ALPHA CHAIN"/>
    <property type="match status" value="1"/>
</dbReference>
<feature type="region of interest" description="Disordered" evidence="8">
    <location>
        <begin position="30"/>
        <end position="67"/>
    </location>
</feature>
<evidence type="ECO:0000313" key="12">
    <source>
        <dbReference type="Proteomes" id="UP001378592"/>
    </source>
</evidence>
<evidence type="ECO:0000256" key="4">
    <source>
        <dbReference type="ARBA" id="ARBA00023054"/>
    </source>
</evidence>
<evidence type="ECO:0000256" key="6">
    <source>
        <dbReference type="ARBA" id="ARBA00023180"/>
    </source>
</evidence>
<dbReference type="FunFam" id="3.90.215.10:FF:000001">
    <property type="entry name" value="Tenascin isoform 1"/>
    <property type="match status" value="1"/>
</dbReference>
<feature type="region of interest" description="Disordered" evidence="8">
    <location>
        <begin position="481"/>
        <end position="536"/>
    </location>
</feature>
<keyword evidence="2" id="KW-0964">Secreted</keyword>
<keyword evidence="12" id="KW-1185">Reference proteome</keyword>
<dbReference type="SUPFAM" id="SSF56496">
    <property type="entry name" value="Fibrinogen C-terminal domain-like"/>
    <property type="match status" value="1"/>
</dbReference>
<evidence type="ECO:0000313" key="11">
    <source>
        <dbReference type="EMBL" id="KAK7873884.1"/>
    </source>
</evidence>
<dbReference type="AlphaFoldDB" id="A0AAN9ZIY8"/>
<dbReference type="PROSITE" id="PS51406">
    <property type="entry name" value="FIBRINOGEN_C_2"/>
    <property type="match status" value="1"/>
</dbReference>
<evidence type="ECO:0000256" key="7">
    <source>
        <dbReference type="ARBA" id="ARBA00053344"/>
    </source>
</evidence>
<dbReference type="PROSITE" id="PS00514">
    <property type="entry name" value="FIBRINOGEN_C_1"/>
    <property type="match status" value="1"/>
</dbReference>
<evidence type="ECO:0000256" key="2">
    <source>
        <dbReference type="ARBA" id="ARBA00022525"/>
    </source>
</evidence>
<dbReference type="CDD" id="cd00087">
    <property type="entry name" value="FReD"/>
    <property type="match status" value="1"/>
</dbReference>
<keyword evidence="4" id="KW-0175">Coiled coil</keyword>
<dbReference type="InterPro" id="IPR036056">
    <property type="entry name" value="Fibrinogen-like_C"/>
</dbReference>
<reference evidence="11 12" key="1">
    <citation type="submission" date="2024-03" db="EMBL/GenBank/DDBJ databases">
        <title>The genome assembly and annotation of the cricket Gryllus longicercus Weissman &amp; Gray.</title>
        <authorList>
            <person name="Szrajer S."/>
            <person name="Gray D."/>
            <person name="Ylla G."/>
        </authorList>
    </citation>
    <scope>NUCLEOTIDE SEQUENCE [LARGE SCALE GENOMIC DNA]</scope>
    <source>
        <strain evidence="11">DAG 2021-001</strain>
        <tissue evidence="11">Whole body minus gut</tissue>
    </source>
</reference>
<dbReference type="GO" id="GO:0030246">
    <property type="term" value="F:carbohydrate binding"/>
    <property type="evidence" value="ECO:0007669"/>
    <property type="project" value="UniProtKB-ARBA"/>
</dbReference>
<feature type="compositionally biased region" description="Polar residues" evidence="8">
    <location>
        <begin position="48"/>
        <end position="65"/>
    </location>
</feature>
<organism evidence="11 12">
    <name type="scientific">Gryllus longicercus</name>
    <dbReference type="NCBI Taxonomy" id="2509291"/>
    <lineage>
        <taxon>Eukaryota</taxon>
        <taxon>Metazoa</taxon>
        <taxon>Ecdysozoa</taxon>
        <taxon>Arthropoda</taxon>
        <taxon>Hexapoda</taxon>
        <taxon>Insecta</taxon>
        <taxon>Pterygota</taxon>
        <taxon>Neoptera</taxon>
        <taxon>Polyneoptera</taxon>
        <taxon>Orthoptera</taxon>
        <taxon>Ensifera</taxon>
        <taxon>Gryllidea</taxon>
        <taxon>Grylloidea</taxon>
        <taxon>Gryllidae</taxon>
        <taxon>Gryllinae</taxon>
        <taxon>Gryllus</taxon>
    </lineage>
</organism>
<evidence type="ECO:0000256" key="1">
    <source>
        <dbReference type="ARBA" id="ARBA00004613"/>
    </source>
</evidence>